<keyword evidence="2" id="KW-1185">Reference proteome</keyword>
<accession>A0A812NQQ3</accession>
<feature type="non-terminal residue" evidence="1">
    <location>
        <position position="316"/>
    </location>
</feature>
<dbReference type="Proteomes" id="UP000649617">
    <property type="component" value="Unassembled WGS sequence"/>
</dbReference>
<dbReference type="OrthoDB" id="382013at2759"/>
<gene>
    <name evidence="1" type="primary">ZEP</name>
    <name evidence="1" type="ORF">SPIL2461_LOCUS7357</name>
</gene>
<dbReference type="AlphaFoldDB" id="A0A812NQQ3"/>
<proteinExistence type="predicted"/>
<reference evidence="1" key="1">
    <citation type="submission" date="2021-02" db="EMBL/GenBank/DDBJ databases">
        <authorList>
            <person name="Dougan E. K."/>
            <person name="Rhodes N."/>
            <person name="Thang M."/>
            <person name="Chan C."/>
        </authorList>
    </citation>
    <scope>NUCLEOTIDE SEQUENCE</scope>
</reference>
<name>A0A812NQQ3_SYMPI</name>
<organism evidence="1 2">
    <name type="scientific">Symbiodinium pilosum</name>
    <name type="common">Dinoflagellate</name>
    <dbReference type="NCBI Taxonomy" id="2952"/>
    <lineage>
        <taxon>Eukaryota</taxon>
        <taxon>Sar</taxon>
        <taxon>Alveolata</taxon>
        <taxon>Dinophyceae</taxon>
        <taxon>Suessiales</taxon>
        <taxon>Symbiodiniaceae</taxon>
        <taxon>Symbiodinium</taxon>
    </lineage>
</organism>
<dbReference type="EMBL" id="CAJNIZ010011424">
    <property type="protein sequence ID" value="CAE7319252.1"/>
    <property type="molecule type" value="Genomic_DNA"/>
</dbReference>
<protein>
    <submittedName>
        <fullName evidence="1">ZEP protein</fullName>
    </submittedName>
</protein>
<evidence type="ECO:0000313" key="1">
    <source>
        <dbReference type="EMBL" id="CAE7319252.1"/>
    </source>
</evidence>
<evidence type="ECO:0000313" key="2">
    <source>
        <dbReference type="Proteomes" id="UP000649617"/>
    </source>
</evidence>
<comment type="caution">
    <text evidence="1">The sequence shown here is derived from an EMBL/GenBank/DDBJ whole genome shotgun (WGS) entry which is preliminary data.</text>
</comment>
<sequence>MSRPATEDSQYVWGDVPADFITEGGIYSLCWCPGMHGILCDDFAQYQLSAGELTVLGPRHDHNFRCVRGQDCGSSNLRPLQGLGLSLTDRVSIRSGGCGAARTIQISLANLHGIANVTESVNASSTQGSNTSILGLSFGASDFTLGLDHRLSIDASVVGYDLCWCGLASCAVGDFVVPLGQLIVQGARTNQELRCPVGQECSLSSILTVDPQPGDRLMVLTACATGVSVKGFPGGGVAEHDGLGFEFLASNDSRVLQSPVGIFRLCFCRPQLGLVACDAPADFPAAVGLMVSQGPFDETTACNVGDLCVITLFGIW</sequence>